<dbReference type="InterPro" id="IPR036188">
    <property type="entry name" value="FAD/NAD-bd_sf"/>
</dbReference>
<accession>G5JJR6</accession>
<evidence type="ECO:0000313" key="1">
    <source>
        <dbReference type="EMBL" id="EHJ07573.1"/>
    </source>
</evidence>
<dbReference type="EMBL" id="AEUN01000459">
    <property type="protein sequence ID" value="EHJ07573.1"/>
    <property type="molecule type" value="Genomic_DNA"/>
</dbReference>
<proteinExistence type="predicted"/>
<dbReference type="Proteomes" id="UP000005413">
    <property type="component" value="Unassembled WGS sequence"/>
</dbReference>
<evidence type="ECO:0000313" key="2">
    <source>
        <dbReference type="Proteomes" id="UP000005413"/>
    </source>
</evidence>
<dbReference type="PATRIC" id="fig|911238.3.peg.1499"/>
<dbReference type="GO" id="GO:0050151">
    <property type="term" value="F:oleate hydratase activity"/>
    <property type="evidence" value="ECO:0007669"/>
    <property type="project" value="InterPro"/>
</dbReference>
<dbReference type="PANTHER" id="PTHR37417">
    <property type="entry name" value="67 KDA MYOSIN-CROSS-REACTIVE ANTIGEN FAMILY PROTEIN (AFU_ORTHOLOGUE AFUA_5G09970)"/>
    <property type="match status" value="1"/>
</dbReference>
<dbReference type="AlphaFoldDB" id="G5JJR6"/>
<dbReference type="GO" id="GO:0071949">
    <property type="term" value="F:FAD binding"/>
    <property type="evidence" value="ECO:0007669"/>
    <property type="project" value="InterPro"/>
</dbReference>
<sequence length="115" mass="13119">MVSNKIVVPHQSCNLAFIGNFAETERDTVFTTEYSVRTAMEAVYQLLNIDRGVPEVVGTPFDIRVLMDAVYQLNDRQDLQEITEHNPIQKLALSGFLKKIKGTYIETLLKDHHLL</sequence>
<dbReference type="InterPro" id="IPR010354">
    <property type="entry name" value="Oleate_hydratase"/>
</dbReference>
<comment type="caution">
    <text evidence="1">The sequence shown here is derived from an EMBL/GenBank/DDBJ whole genome shotgun (WGS) entry which is preliminary data.</text>
</comment>
<organism evidence="1 2">
    <name type="scientific">Staphylococcus simiae CCM 7213 = CCUG 51256</name>
    <dbReference type="NCBI Taxonomy" id="911238"/>
    <lineage>
        <taxon>Bacteria</taxon>
        <taxon>Bacillati</taxon>
        <taxon>Bacillota</taxon>
        <taxon>Bacilli</taxon>
        <taxon>Bacillales</taxon>
        <taxon>Staphylococcaceae</taxon>
        <taxon>Staphylococcus</taxon>
    </lineage>
</organism>
<dbReference type="PANTHER" id="PTHR37417:SF3">
    <property type="entry name" value="MYOSIN-CROSSREACTIVE PROTEIN"/>
    <property type="match status" value="1"/>
</dbReference>
<dbReference type="Gene3D" id="3.50.50.60">
    <property type="entry name" value="FAD/NAD(P)-binding domain"/>
    <property type="match status" value="1"/>
</dbReference>
<protein>
    <submittedName>
        <fullName evidence="1">Myosin-cross-reactive antigen</fullName>
    </submittedName>
</protein>
<dbReference type="GO" id="GO:0006631">
    <property type="term" value="P:fatty acid metabolic process"/>
    <property type="evidence" value="ECO:0007669"/>
    <property type="project" value="InterPro"/>
</dbReference>
<reference evidence="1 2" key="1">
    <citation type="journal article" date="2012" name="BMC Genomics">
        <title>Comparative genomic analysis of the genus Staphylococcus including Staphylococcus aureus and its newly described sister species Staphylococcus simiae.</title>
        <authorList>
            <person name="Suzuki H."/>
            <person name="Lefebure T."/>
            <person name="Pavinski Bitar P."/>
            <person name="Stanhope M.J."/>
        </authorList>
    </citation>
    <scope>NUCLEOTIDE SEQUENCE [LARGE SCALE GENOMIC DNA]</scope>
    <source>
        <strain evidence="1 2">CCM 7213</strain>
    </source>
</reference>
<keyword evidence="2" id="KW-1185">Reference proteome</keyword>
<gene>
    <name evidence="1" type="ORF">SS7213T_08627</name>
</gene>
<dbReference type="Pfam" id="PF06100">
    <property type="entry name" value="MCRA"/>
    <property type="match status" value="1"/>
</dbReference>
<name>G5JJR6_9STAP</name>